<dbReference type="OrthoDB" id="4220319at2759"/>
<reference evidence="4" key="3">
    <citation type="submission" date="2025-04" db="UniProtKB">
        <authorList>
            <consortium name="RefSeq"/>
        </authorList>
    </citation>
    <scope>IDENTIFICATION</scope>
    <source>
        <strain evidence="4">CBS 781.70</strain>
    </source>
</reference>
<evidence type="ECO:0000313" key="4">
    <source>
        <dbReference type="RefSeq" id="XP_033529614.1"/>
    </source>
</evidence>
<organism evidence="2">
    <name type="scientific">Eremomyces bilateralis CBS 781.70</name>
    <dbReference type="NCBI Taxonomy" id="1392243"/>
    <lineage>
        <taxon>Eukaryota</taxon>
        <taxon>Fungi</taxon>
        <taxon>Dikarya</taxon>
        <taxon>Ascomycota</taxon>
        <taxon>Pezizomycotina</taxon>
        <taxon>Dothideomycetes</taxon>
        <taxon>Dothideomycetes incertae sedis</taxon>
        <taxon>Eremomycetales</taxon>
        <taxon>Eremomycetaceae</taxon>
        <taxon>Eremomyces</taxon>
    </lineage>
</organism>
<feature type="region of interest" description="Disordered" evidence="1">
    <location>
        <begin position="1"/>
        <end position="140"/>
    </location>
</feature>
<dbReference type="Proteomes" id="UP000504638">
    <property type="component" value="Unplaced"/>
</dbReference>
<name>A0A6G1FQE5_9PEZI</name>
<dbReference type="GeneID" id="54421020"/>
<dbReference type="EMBL" id="ML975195">
    <property type="protein sequence ID" value="KAF1807983.1"/>
    <property type="molecule type" value="Genomic_DNA"/>
</dbReference>
<evidence type="ECO:0000313" key="3">
    <source>
        <dbReference type="Proteomes" id="UP000504638"/>
    </source>
</evidence>
<keyword evidence="3" id="KW-1185">Reference proteome</keyword>
<evidence type="ECO:0000313" key="2">
    <source>
        <dbReference type="EMBL" id="KAF1807983.1"/>
    </source>
</evidence>
<dbReference type="AlphaFoldDB" id="A0A6G1FQE5"/>
<feature type="compositionally biased region" description="Basic and acidic residues" evidence="1">
    <location>
        <begin position="99"/>
        <end position="114"/>
    </location>
</feature>
<accession>A0A6G1FQE5</accession>
<evidence type="ECO:0000256" key="1">
    <source>
        <dbReference type="SAM" id="MobiDB-lite"/>
    </source>
</evidence>
<feature type="compositionally biased region" description="Basic and acidic residues" evidence="1">
    <location>
        <begin position="76"/>
        <end position="91"/>
    </location>
</feature>
<dbReference type="RefSeq" id="XP_033529614.1">
    <property type="nucleotide sequence ID" value="XM_033680450.1"/>
</dbReference>
<protein>
    <submittedName>
        <fullName evidence="2 4">Uncharacterized protein</fullName>
    </submittedName>
</protein>
<dbReference type="PANTHER" id="PTHR42090:SF1">
    <property type="match status" value="1"/>
</dbReference>
<reference evidence="4" key="2">
    <citation type="submission" date="2020-04" db="EMBL/GenBank/DDBJ databases">
        <authorList>
            <consortium name="NCBI Genome Project"/>
        </authorList>
    </citation>
    <scope>NUCLEOTIDE SEQUENCE</scope>
    <source>
        <strain evidence="4">CBS 781.70</strain>
    </source>
</reference>
<reference evidence="2 4" key="1">
    <citation type="submission" date="2020-01" db="EMBL/GenBank/DDBJ databases">
        <authorList>
            <consortium name="DOE Joint Genome Institute"/>
            <person name="Haridas S."/>
            <person name="Albert R."/>
            <person name="Binder M."/>
            <person name="Bloem J."/>
            <person name="Labutti K."/>
            <person name="Salamov A."/>
            <person name="Andreopoulos B."/>
            <person name="Baker S.E."/>
            <person name="Barry K."/>
            <person name="Bills G."/>
            <person name="Bluhm B.H."/>
            <person name="Cannon C."/>
            <person name="Castanera R."/>
            <person name="Culley D.E."/>
            <person name="Daum C."/>
            <person name="Ezra D."/>
            <person name="Gonzalez J.B."/>
            <person name="Henrissat B."/>
            <person name="Kuo A."/>
            <person name="Liang C."/>
            <person name="Lipzen A."/>
            <person name="Lutzoni F."/>
            <person name="Magnuson J."/>
            <person name="Mondo S."/>
            <person name="Nolan M."/>
            <person name="Ohm R."/>
            <person name="Pangilinan J."/>
            <person name="Park H.-J."/>
            <person name="Ramirez L."/>
            <person name="Alfaro M."/>
            <person name="Sun H."/>
            <person name="Tritt A."/>
            <person name="Yoshinaga Y."/>
            <person name="Zwiers L.-H."/>
            <person name="Turgeon B.G."/>
            <person name="Goodwin S.B."/>
            <person name="Spatafora J.W."/>
            <person name="Crous P.W."/>
            <person name="Grigoriev I.V."/>
        </authorList>
    </citation>
    <scope>NUCLEOTIDE SEQUENCE</scope>
    <source>
        <strain evidence="2 4">CBS 781.70</strain>
    </source>
</reference>
<dbReference type="PANTHER" id="PTHR42090">
    <property type="match status" value="1"/>
</dbReference>
<proteinExistence type="predicted"/>
<feature type="compositionally biased region" description="Polar residues" evidence="1">
    <location>
        <begin position="45"/>
        <end position="55"/>
    </location>
</feature>
<feature type="compositionally biased region" description="Basic and acidic residues" evidence="1">
    <location>
        <begin position="34"/>
        <end position="43"/>
    </location>
</feature>
<gene>
    <name evidence="2 4" type="ORF">P152DRAFT_463001</name>
</gene>
<sequence length="140" mass="15226">MLRLSRRLLLSRNAIHPPPSSHTRPFHPAPLRLSYKDDQDRTTLKPHSTEYTGSGTDDEAAHTAEAFDPSDTSPESEIKRKNGTGRNKDELDVSPGNKELSDSQKRWILKEDSARAAGESDTGPSKSGDAPKEGGGQYGG</sequence>